<evidence type="ECO:0000259" key="8">
    <source>
        <dbReference type="Pfam" id="PF07715"/>
    </source>
</evidence>
<dbReference type="Gene3D" id="2.60.40.1120">
    <property type="entry name" value="Carboxypeptidase-like, regulatory domain"/>
    <property type="match status" value="1"/>
</dbReference>
<evidence type="ECO:0000256" key="1">
    <source>
        <dbReference type="ARBA" id="ARBA00004571"/>
    </source>
</evidence>
<evidence type="ECO:0000256" key="2">
    <source>
        <dbReference type="ARBA" id="ARBA00022448"/>
    </source>
</evidence>
<dbReference type="SUPFAM" id="SSF49464">
    <property type="entry name" value="Carboxypeptidase regulatory domain-like"/>
    <property type="match status" value="1"/>
</dbReference>
<dbReference type="Pfam" id="PF13715">
    <property type="entry name" value="CarbopepD_reg_2"/>
    <property type="match status" value="1"/>
</dbReference>
<feature type="domain" description="TonB-dependent receptor plug" evidence="8">
    <location>
        <begin position="120"/>
        <end position="242"/>
    </location>
</feature>
<reference evidence="9" key="1">
    <citation type="submission" date="2022-06" db="EMBL/GenBank/DDBJ databases">
        <title>Gramella sediminis sp. nov., isolated from deep-sea sediment of the Indian Ocean.</title>
        <authorList>
            <person name="Yang L."/>
        </authorList>
    </citation>
    <scope>NUCLEOTIDE SEQUENCE</scope>
    <source>
        <strain evidence="9">HMD3159</strain>
    </source>
</reference>
<keyword evidence="2 7" id="KW-0813">Transport</keyword>
<comment type="caution">
    <text evidence="9">The sequence shown here is derived from an EMBL/GenBank/DDBJ whole genome shotgun (WGS) entry which is preliminary data.</text>
</comment>
<keyword evidence="6 7" id="KW-0998">Cell outer membrane</keyword>
<dbReference type="SUPFAM" id="SSF56935">
    <property type="entry name" value="Porins"/>
    <property type="match status" value="1"/>
</dbReference>
<evidence type="ECO:0000256" key="6">
    <source>
        <dbReference type="ARBA" id="ARBA00023237"/>
    </source>
</evidence>
<comment type="subcellular location">
    <subcellularLocation>
        <location evidence="1 7">Cell outer membrane</location>
        <topology evidence="1 7">Multi-pass membrane protein</topology>
    </subcellularLocation>
</comment>
<dbReference type="InterPro" id="IPR012910">
    <property type="entry name" value="Plug_dom"/>
</dbReference>
<dbReference type="EMBL" id="JAMSCK010000004">
    <property type="protein sequence ID" value="MCM8570398.1"/>
    <property type="molecule type" value="Genomic_DNA"/>
</dbReference>
<dbReference type="InterPro" id="IPR023996">
    <property type="entry name" value="TonB-dep_OMP_SusC/RagA"/>
</dbReference>
<keyword evidence="3 7" id="KW-1134">Transmembrane beta strand</keyword>
<dbReference type="Gene3D" id="2.170.130.10">
    <property type="entry name" value="TonB-dependent receptor, plug domain"/>
    <property type="match status" value="1"/>
</dbReference>
<evidence type="ECO:0000256" key="7">
    <source>
        <dbReference type="PROSITE-ProRule" id="PRU01360"/>
    </source>
</evidence>
<dbReference type="InterPro" id="IPR036942">
    <property type="entry name" value="Beta-barrel_TonB_sf"/>
</dbReference>
<accession>A0ABT0Z3T1</accession>
<dbReference type="InterPro" id="IPR037066">
    <property type="entry name" value="Plug_dom_sf"/>
</dbReference>
<dbReference type="InterPro" id="IPR039426">
    <property type="entry name" value="TonB-dep_rcpt-like"/>
</dbReference>
<name>A0ABT0Z3T1_9FLAO</name>
<evidence type="ECO:0000256" key="3">
    <source>
        <dbReference type="ARBA" id="ARBA00022452"/>
    </source>
</evidence>
<keyword evidence="4 7" id="KW-0812">Transmembrane</keyword>
<proteinExistence type="inferred from homology"/>
<evidence type="ECO:0000313" key="10">
    <source>
        <dbReference type="Proteomes" id="UP001155077"/>
    </source>
</evidence>
<evidence type="ECO:0000256" key="4">
    <source>
        <dbReference type="ARBA" id="ARBA00022692"/>
    </source>
</evidence>
<dbReference type="PROSITE" id="PS52016">
    <property type="entry name" value="TONB_DEPENDENT_REC_3"/>
    <property type="match status" value="1"/>
</dbReference>
<protein>
    <submittedName>
        <fullName evidence="9">SusC/RagA family TonB-linked outer membrane protein</fullName>
    </submittedName>
</protein>
<dbReference type="Gene3D" id="2.40.170.20">
    <property type="entry name" value="TonB-dependent receptor, beta-barrel domain"/>
    <property type="match status" value="1"/>
</dbReference>
<sequence>MGEKRFILLLFAVTIFFQNGFSQEKMVTGTVAEAETGVPLPGVTVLEKGTNKGVATDFDGNYAIEVADGAVLVFSMVGYKQKEVAVSGETSLDVSLEIDTEALDEVVVTALGIKRERKSLGYALQEVGGDELVESRETNLANAFTGKVAGLQVVRGAGGPASSSKIVLRGNNSLTGDNQPLIVVDGIPMDNFTGAANNDFWNPSPDMGNGLGDLSPENIESMSVLKGASAAALYGSRAGNGVILITTKSGKKTQGLGISYSTSVGFESIFMSPDLQSSFGQGADGIYDNQSGSSWGPKIEGQTVENAQGETVQLRAYDNLDNYFDTGVTQTHTLSFQQQVSNGTSLYSSATYLDDDSMIPGSELKRLNLLTRANSIFGKADNWISDVKVQYISATAKNRPLSGVNISNSFATMYLLPRSIDITDYEAGSDEFGNMIWYVPSNSVNPYWAYRNNLNMDNRDRFLLNGSLKHNFTDWLSGEIKAGADLYTTNTESKLYSGSPLSASGRYGLGKNTFSETNYSFLLNAAKDDIIGKLGGVVNFGGNLMHREASGISGNSGELEVPNLFSLNNGVSNPGVGESYSEKKINSLYGTLQLNYDGYLFVEATGRNDWSSTLSKENRSFFYPSISTSLVFTDLIKNNDGNLPEWMSYGKIRASYAEVGNDLPAYQLVNFYSIGKDPNGNTTAGRNGTLYNPDVKSELIRSKELGFEARLFKNRLALDFSYYKTNATRQLINLPLNPLSGYGSMKANAGDIQNEGIELMLNGRVLDNPEGLTWDMNINYSRNENTVNELIETVTQYSLGGFDNVSILAVSGEAYGEIYGTKYQRVEDESSPFFGDIIVDADGIPLASNERVRLGNQQPDALIGFSNNFMFKNFTFGFLIDARIGGEIYSGTNRAIQNAGTGAATVVNGDREPFVFDGVVADESGGYSQNTTAVSPQLFWQGVTTRSGNLGITEANIYDATNVRLRTVNLRYDFPTSLIKDTFFQKAYVGLSANNVWMIDSELNGVDPESVYATATNAVGFENLASPTSRTFFFNLGVSF</sequence>
<dbReference type="InterPro" id="IPR008969">
    <property type="entry name" value="CarboxyPept-like_regulatory"/>
</dbReference>
<comment type="similarity">
    <text evidence="7">Belongs to the TonB-dependent receptor family.</text>
</comment>
<keyword evidence="10" id="KW-1185">Reference proteome</keyword>
<evidence type="ECO:0000313" key="9">
    <source>
        <dbReference type="EMBL" id="MCM8570398.1"/>
    </source>
</evidence>
<dbReference type="Pfam" id="PF07715">
    <property type="entry name" value="Plug"/>
    <property type="match status" value="1"/>
</dbReference>
<dbReference type="NCBIfam" id="TIGR04057">
    <property type="entry name" value="SusC_RagA_signa"/>
    <property type="match status" value="1"/>
</dbReference>
<gene>
    <name evidence="9" type="ORF">NE848_13475</name>
</gene>
<dbReference type="NCBIfam" id="TIGR04056">
    <property type="entry name" value="OMP_RagA_SusC"/>
    <property type="match status" value="1"/>
</dbReference>
<organism evidence="9 10">
    <name type="scientific">Gramella jeungdoensis</name>
    <dbReference type="NCBI Taxonomy" id="708091"/>
    <lineage>
        <taxon>Bacteria</taxon>
        <taxon>Pseudomonadati</taxon>
        <taxon>Bacteroidota</taxon>
        <taxon>Flavobacteriia</taxon>
        <taxon>Flavobacteriales</taxon>
        <taxon>Flavobacteriaceae</taxon>
        <taxon>Christiangramia</taxon>
    </lineage>
</organism>
<dbReference type="Proteomes" id="UP001155077">
    <property type="component" value="Unassembled WGS sequence"/>
</dbReference>
<dbReference type="RefSeq" id="WP_252114457.1">
    <property type="nucleotide sequence ID" value="NZ_JAMSCK010000004.1"/>
</dbReference>
<evidence type="ECO:0000256" key="5">
    <source>
        <dbReference type="ARBA" id="ARBA00023136"/>
    </source>
</evidence>
<dbReference type="InterPro" id="IPR023997">
    <property type="entry name" value="TonB-dep_OMP_SusC/RagA_CS"/>
</dbReference>
<keyword evidence="5 7" id="KW-0472">Membrane</keyword>